<organism evidence="1">
    <name type="scientific">Caldilineaceae bacterium SB0664_bin_27</name>
    <dbReference type="NCBI Taxonomy" id="2605260"/>
    <lineage>
        <taxon>Bacteria</taxon>
        <taxon>Bacillati</taxon>
        <taxon>Chloroflexota</taxon>
        <taxon>Caldilineae</taxon>
        <taxon>Caldilineales</taxon>
        <taxon>Caldilineaceae</taxon>
    </lineage>
</organism>
<protein>
    <submittedName>
        <fullName evidence="1">Uncharacterized protein</fullName>
    </submittedName>
</protein>
<comment type="caution">
    <text evidence="1">The sequence shown here is derived from an EMBL/GenBank/DDBJ whole genome shotgun (WGS) entry which is preliminary data.</text>
</comment>
<name>A0A6B0YX18_9CHLR</name>
<evidence type="ECO:0000313" key="1">
    <source>
        <dbReference type="EMBL" id="MXY95600.1"/>
    </source>
</evidence>
<accession>A0A6B0YX18</accession>
<dbReference type="AlphaFoldDB" id="A0A6B0YX18"/>
<dbReference type="EMBL" id="VXRG01000161">
    <property type="protein sequence ID" value="MXY95600.1"/>
    <property type="molecule type" value="Genomic_DNA"/>
</dbReference>
<proteinExistence type="predicted"/>
<reference evidence="1" key="1">
    <citation type="submission" date="2019-09" db="EMBL/GenBank/DDBJ databases">
        <title>Characterisation of the sponge microbiome using genome-centric metagenomics.</title>
        <authorList>
            <person name="Engelberts J.P."/>
            <person name="Robbins S.J."/>
            <person name="De Goeij J.M."/>
            <person name="Aranda M."/>
            <person name="Bell S.C."/>
            <person name="Webster N.S."/>
        </authorList>
    </citation>
    <scope>NUCLEOTIDE SEQUENCE</scope>
    <source>
        <strain evidence="1">SB0664_bin_27</strain>
    </source>
</reference>
<gene>
    <name evidence="1" type="ORF">F4Y42_19355</name>
</gene>
<sequence>MEKRTTGADDSLHIELSEFSQAQSAAAHAVRYVANSEFNQAVLFFEDGSFLQFEHKGRDSRWAKASAERTQADRACLGMSHFRLNALHLQLYFEDGSDVAFTI</sequence>